<feature type="compositionally biased region" description="Acidic residues" evidence="11">
    <location>
        <begin position="1"/>
        <end position="30"/>
    </location>
</feature>
<feature type="compositionally biased region" description="Polar residues" evidence="11">
    <location>
        <begin position="42"/>
        <end position="52"/>
    </location>
</feature>
<evidence type="ECO:0000256" key="6">
    <source>
        <dbReference type="ARBA" id="ARBA00022490"/>
    </source>
</evidence>
<dbReference type="EMBL" id="JADBJN010000002">
    <property type="protein sequence ID" value="KAG5674544.1"/>
    <property type="molecule type" value="Genomic_DNA"/>
</dbReference>
<evidence type="ECO:0000256" key="9">
    <source>
        <dbReference type="ARBA" id="ARBA00023242"/>
    </source>
</evidence>
<dbReference type="InterPro" id="IPR019385">
    <property type="entry name" value="PHAX_RNA-binding_domain"/>
</dbReference>
<reference evidence="13" key="1">
    <citation type="submission" date="2021-03" db="EMBL/GenBank/DDBJ databases">
        <title>Chromosome level genome of the anhydrobiotic midge Polypedilum vanderplanki.</title>
        <authorList>
            <person name="Yoshida Y."/>
            <person name="Kikawada T."/>
            <person name="Gusev O."/>
        </authorList>
    </citation>
    <scope>NUCLEOTIDE SEQUENCE</scope>
    <source>
        <strain evidence="13">NIAS01</strain>
        <tissue evidence="13">Whole body or cell culture</tissue>
    </source>
</reference>
<feature type="domain" description="Phosphorylated adapter RNA export protein RNA-binding" evidence="12">
    <location>
        <begin position="178"/>
        <end position="258"/>
    </location>
</feature>
<evidence type="ECO:0000256" key="3">
    <source>
        <dbReference type="ARBA" id="ARBA00006094"/>
    </source>
</evidence>
<dbReference type="Gene3D" id="1.10.10.1440">
    <property type="entry name" value="PHAX RNA-binding domain"/>
    <property type="match status" value="1"/>
</dbReference>
<evidence type="ECO:0000256" key="1">
    <source>
        <dbReference type="ARBA" id="ARBA00004123"/>
    </source>
</evidence>
<evidence type="ECO:0000313" key="13">
    <source>
        <dbReference type="EMBL" id="KAG5674544.1"/>
    </source>
</evidence>
<dbReference type="AlphaFoldDB" id="A0A9J6BXX6"/>
<comment type="subcellular location">
    <subcellularLocation>
        <location evidence="2">Cytoplasm</location>
    </subcellularLocation>
    <subcellularLocation>
        <location evidence="1">Nucleus</location>
    </subcellularLocation>
</comment>
<comment type="similarity">
    <text evidence="3">Belongs to the PHAX family.</text>
</comment>
<dbReference type="InterPro" id="IPR039047">
    <property type="entry name" value="PHAX"/>
</dbReference>
<dbReference type="InterPro" id="IPR038092">
    <property type="entry name" value="PHAX_RNA-binding_sf"/>
</dbReference>
<dbReference type="GO" id="GO:0005737">
    <property type="term" value="C:cytoplasm"/>
    <property type="evidence" value="ECO:0007669"/>
    <property type="project" value="UniProtKB-SubCell"/>
</dbReference>
<dbReference type="OrthoDB" id="20573at2759"/>
<keyword evidence="9" id="KW-0539">Nucleus</keyword>
<dbReference type="PANTHER" id="PTHR13135:SF0">
    <property type="entry name" value="PHOSPHORYLATED ADAPTER RNA EXPORT PROTEIN"/>
    <property type="match status" value="1"/>
</dbReference>
<keyword evidence="14" id="KW-1185">Reference proteome</keyword>
<dbReference type="GO" id="GO:0003723">
    <property type="term" value="F:RNA binding"/>
    <property type="evidence" value="ECO:0007669"/>
    <property type="project" value="UniProtKB-KW"/>
</dbReference>
<evidence type="ECO:0000256" key="8">
    <source>
        <dbReference type="ARBA" id="ARBA00022927"/>
    </source>
</evidence>
<comment type="caution">
    <text evidence="13">The sequence shown here is derived from an EMBL/GenBank/DDBJ whole genome shotgun (WGS) entry which is preliminary data.</text>
</comment>
<evidence type="ECO:0000313" key="14">
    <source>
        <dbReference type="Proteomes" id="UP001107558"/>
    </source>
</evidence>
<accession>A0A9J6BXX6</accession>
<dbReference type="GO" id="GO:0005634">
    <property type="term" value="C:nucleus"/>
    <property type="evidence" value="ECO:0007669"/>
    <property type="project" value="UniProtKB-SubCell"/>
</dbReference>
<dbReference type="Proteomes" id="UP001107558">
    <property type="component" value="Chromosome 2"/>
</dbReference>
<dbReference type="Pfam" id="PF10258">
    <property type="entry name" value="PHAX_RNA-bd"/>
    <property type="match status" value="1"/>
</dbReference>
<dbReference type="FunFam" id="1.10.10.1440:FF:000001">
    <property type="entry name" value="phosphorylated adapter RNA export protein-like"/>
    <property type="match status" value="1"/>
</dbReference>
<evidence type="ECO:0000256" key="10">
    <source>
        <dbReference type="ARBA" id="ARBA00030834"/>
    </source>
</evidence>
<keyword evidence="7" id="KW-0694">RNA-binding</keyword>
<dbReference type="PANTHER" id="PTHR13135">
    <property type="entry name" value="CYTOSOLIC RESINIFERATOXIN BINDING PROTEIN RBP-26"/>
    <property type="match status" value="1"/>
</dbReference>
<evidence type="ECO:0000256" key="5">
    <source>
        <dbReference type="ARBA" id="ARBA00022448"/>
    </source>
</evidence>
<keyword evidence="5" id="KW-0813">Transport</keyword>
<keyword evidence="6" id="KW-0963">Cytoplasm</keyword>
<keyword evidence="8" id="KW-0653">Protein transport</keyword>
<evidence type="ECO:0000256" key="2">
    <source>
        <dbReference type="ARBA" id="ARBA00004496"/>
    </source>
</evidence>
<name>A0A9J6BXX6_POLVA</name>
<gene>
    <name evidence="13" type="ORF">PVAND_004504</name>
</gene>
<sequence length="266" mass="30697">MDCDSIQEEGEIIDFDDEEENKQVQEEEETAAYNPIIRPETQRSVQFQQLQHSDTSSNESDDEEENIKKIPPSQKPKFSNKSGNLWAQMLQEEDLMDNLKSCEVNRKRKYEVDRGVETYKLEDPVNYKKQRTDTASSADEPSIIRKYAKGKIKSLHKPKKLEDLVVADNYNDEDYGIEVAKKLSEQNVDLIHKVVATIGREKVNDLYEKTRNIERKGGMLIVNKSRRRTSGGIFLFLLKTSNVIDEAQKKEIFDDGKEEATKELST</sequence>
<protein>
    <recommendedName>
        <fullName evidence="4">Phosphorylated adapter RNA export protein</fullName>
    </recommendedName>
    <alternativeName>
        <fullName evidence="10">RNA U small nuclear RNA export adapter protein</fullName>
    </alternativeName>
</protein>
<dbReference type="GO" id="GO:0006408">
    <property type="term" value="P:snRNA export from nucleus"/>
    <property type="evidence" value="ECO:0007669"/>
    <property type="project" value="InterPro"/>
</dbReference>
<organism evidence="13 14">
    <name type="scientific">Polypedilum vanderplanki</name>
    <name type="common">Sleeping chironomid midge</name>
    <dbReference type="NCBI Taxonomy" id="319348"/>
    <lineage>
        <taxon>Eukaryota</taxon>
        <taxon>Metazoa</taxon>
        <taxon>Ecdysozoa</taxon>
        <taxon>Arthropoda</taxon>
        <taxon>Hexapoda</taxon>
        <taxon>Insecta</taxon>
        <taxon>Pterygota</taxon>
        <taxon>Neoptera</taxon>
        <taxon>Endopterygota</taxon>
        <taxon>Diptera</taxon>
        <taxon>Nematocera</taxon>
        <taxon>Chironomoidea</taxon>
        <taxon>Chironomidae</taxon>
        <taxon>Chironominae</taxon>
        <taxon>Polypedilum</taxon>
        <taxon>Polypedilum</taxon>
    </lineage>
</organism>
<evidence type="ECO:0000256" key="7">
    <source>
        <dbReference type="ARBA" id="ARBA00022884"/>
    </source>
</evidence>
<evidence type="ECO:0000256" key="4">
    <source>
        <dbReference type="ARBA" id="ARBA00016856"/>
    </source>
</evidence>
<dbReference type="GO" id="GO:0015031">
    <property type="term" value="P:protein transport"/>
    <property type="evidence" value="ECO:0007669"/>
    <property type="project" value="UniProtKB-KW"/>
</dbReference>
<proteinExistence type="inferred from homology"/>
<evidence type="ECO:0000256" key="11">
    <source>
        <dbReference type="SAM" id="MobiDB-lite"/>
    </source>
</evidence>
<feature type="region of interest" description="Disordered" evidence="11">
    <location>
        <begin position="1"/>
        <end position="81"/>
    </location>
</feature>
<evidence type="ECO:0000259" key="12">
    <source>
        <dbReference type="Pfam" id="PF10258"/>
    </source>
</evidence>